<gene>
    <name evidence="2" type="ORF">EMIHUDRAFT_124441</name>
</gene>
<dbReference type="RefSeq" id="XP_005766042.1">
    <property type="nucleotide sequence ID" value="XM_005765985.1"/>
</dbReference>
<dbReference type="AlphaFoldDB" id="R1BTZ7"/>
<dbReference type="GeneID" id="17259764"/>
<dbReference type="GO" id="GO:0005794">
    <property type="term" value="C:Golgi apparatus"/>
    <property type="evidence" value="ECO:0007669"/>
    <property type="project" value="TreeGrafter"/>
</dbReference>
<dbReference type="GO" id="GO:0005789">
    <property type="term" value="C:endoplasmic reticulum membrane"/>
    <property type="evidence" value="ECO:0007669"/>
    <property type="project" value="TreeGrafter"/>
</dbReference>
<name>R1BTZ7_EMIHU</name>
<feature type="non-terminal residue" evidence="2">
    <location>
        <position position="395"/>
    </location>
</feature>
<proteinExistence type="predicted"/>
<feature type="non-terminal residue" evidence="2">
    <location>
        <position position="1"/>
    </location>
</feature>
<dbReference type="GO" id="GO:0031902">
    <property type="term" value="C:late endosome membrane"/>
    <property type="evidence" value="ECO:0007669"/>
    <property type="project" value="TreeGrafter"/>
</dbReference>
<dbReference type="KEGG" id="ehx:EMIHUDRAFT_124441"/>
<dbReference type="EMBL" id="KB867417">
    <property type="protein sequence ID" value="EOD13613.1"/>
    <property type="molecule type" value="Genomic_DNA"/>
</dbReference>
<dbReference type="InterPro" id="IPR006342">
    <property type="entry name" value="FkbM_mtfrase"/>
</dbReference>
<dbReference type="HOGENOM" id="CLU_701311_0_0_1"/>
<dbReference type="GO" id="GO:0005886">
    <property type="term" value="C:plasma membrane"/>
    <property type="evidence" value="ECO:0007669"/>
    <property type="project" value="TreeGrafter"/>
</dbReference>
<sequence>CRVAAITNESQPGIGTAAEWQRALGEGGDRAGTSAVTFSHLFRAFAVPRHIDYLSLNADGAEDDLMATFPFETHTVSIVSVQRPSSQLMQLFRAQQYVYLCDCGLAGNMLFAPSISSATDIRVGKALAFGVGTRTKAERATLIEGPAPLYAAPTPIGHAAAGTGRLWQLPRCSKGECFSNEPFVRSTLPAMPLANGRSGAWHSSAQQDRAVLALLGAKRGGYFIDLTASDPVKDSNTLALERDYGWGGLCLEPRPYFQQRLTSTRSCTVVGVGVAKVEGTVPLTLERPFGARSPYSALENAVVAGREGEVARVLERLEAADYERESTVRAVTFAHLFRAFAVPRHIDYLTLNADGAEDDLMATFPFETHTVSIVSVQRPSSQLMQLFRAQQYVYL</sequence>
<dbReference type="Pfam" id="PF05050">
    <property type="entry name" value="Methyltransf_21"/>
    <property type="match status" value="1"/>
</dbReference>
<dbReference type="InterPro" id="IPR053202">
    <property type="entry name" value="EGF_Rcpt_Signaling_Reg"/>
</dbReference>
<dbReference type="PANTHER" id="PTHR34009:SF2">
    <property type="entry name" value="PROTEIN STAR"/>
    <property type="match status" value="1"/>
</dbReference>
<evidence type="ECO:0000259" key="1">
    <source>
        <dbReference type="Pfam" id="PF05050"/>
    </source>
</evidence>
<evidence type="ECO:0000313" key="2">
    <source>
        <dbReference type="EMBL" id="EOD13613.1"/>
    </source>
</evidence>
<dbReference type="GO" id="GO:0016197">
    <property type="term" value="P:endosomal transport"/>
    <property type="evidence" value="ECO:0007669"/>
    <property type="project" value="TreeGrafter"/>
</dbReference>
<protein>
    <recommendedName>
        <fullName evidence="1">Methyltransferase FkbM domain-containing protein</fullName>
    </recommendedName>
</protein>
<organism evidence="2">
    <name type="scientific">Emiliania huxleyi</name>
    <name type="common">Coccolithophore</name>
    <name type="synonym">Pontosphaera huxleyi</name>
    <dbReference type="NCBI Taxonomy" id="2903"/>
    <lineage>
        <taxon>Eukaryota</taxon>
        <taxon>Haptista</taxon>
        <taxon>Haptophyta</taxon>
        <taxon>Prymnesiophyceae</taxon>
        <taxon>Isochrysidales</taxon>
        <taxon>Noelaerhabdaceae</taxon>
        <taxon>Emiliania</taxon>
    </lineage>
</organism>
<feature type="domain" description="Methyltransferase FkbM" evidence="1">
    <location>
        <begin position="227"/>
        <end position="377"/>
    </location>
</feature>
<dbReference type="PANTHER" id="PTHR34009">
    <property type="entry name" value="PROTEIN STAR"/>
    <property type="match status" value="1"/>
</dbReference>
<reference evidence="2" key="1">
    <citation type="submission" date="2012-07" db="EMBL/GenBank/DDBJ databases">
        <title>Genome variability drives Emilianias global distribution.</title>
        <authorList>
            <consortium name="DOE Joint Genome Institute"/>
            <person name="Read B."/>
            <person name="Kegel J."/>
            <person name="Klute M."/>
            <person name="Kuo A."/>
            <person name="Lefebvre S.C."/>
            <person name="Maumus F."/>
            <person name="Mayer C."/>
            <person name="Miller J."/>
            <person name="Allen A."/>
            <person name="Bidle K."/>
            <person name="Borodovsky M."/>
            <person name="Bowler C."/>
            <person name="Brownlee C."/>
            <person name="Claverie J.-M."/>
            <person name="Cock M."/>
            <person name="De Vargas C."/>
            <person name="Elias M."/>
            <person name="Frickenhaus S."/>
            <person name="Gladyshev V.N."/>
            <person name="Gonzalez K."/>
            <person name="Guda C."/>
            <person name="Hadaegh A."/>
            <person name="Herman E."/>
            <person name="Iglesias-Rodriguez D."/>
            <person name="Jones B."/>
            <person name="Lawson T."/>
            <person name="Leese F."/>
            <person name="Lin Y.-C."/>
            <person name="Lindquist E."/>
            <person name="Lobanov A."/>
            <person name="Lucas S."/>
            <person name="Malik S.-H.B."/>
            <person name="Marsh M.E."/>
            <person name="Mock T."/>
            <person name="Monier A."/>
            <person name="Moreau H."/>
            <person name="Mueller-Roeber B."/>
            <person name="Napier J."/>
            <person name="Ogata H."/>
            <person name="Parker M."/>
            <person name="Probert I."/>
            <person name="Quesneville H."/>
            <person name="Raines C."/>
            <person name="Rensing S."/>
            <person name="Riano-Pachon D.M."/>
            <person name="Richier S."/>
            <person name="Rokitta S."/>
            <person name="Salamov A."/>
            <person name="Sarno A.F."/>
            <person name="Schmutz J."/>
            <person name="Schroeder D."/>
            <person name="Shiraiwa Y."/>
            <person name="Soanes D.M."/>
            <person name="Valentin K."/>
            <person name="Van Der Giezen M."/>
            <person name="Van Der Peer Y."/>
            <person name="Vardi A."/>
            <person name="Verret F."/>
            <person name="Von Dassow P."/>
            <person name="Wheeler G."/>
            <person name="Williams B."/>
            <person name="Wilson W."/>
            <person name="Wolfe G."/>
            <person name="Wurch L.L."/>
            <person name="Young J."/>
            <person name="Dacks J.B."/>
            <person name="Delwiche C.F."/>
            <person name="Dyhrman S."/>
            <person name="Glockner G."/>
            <person name="John U."/>
            <person name="Richards T."/>
            <person name="Worden A.Z."/>
            <person name="Zhang X."/>
            <person name="Grigoriev I.V."/>
        </authorList>
    </citation>
    <scope>NUCLEOTIDE SEQUENCE</scope>
    <source>
        <strain evidence="2">CCMP1516</strain>
    </source>
</reference>
<accession>R1BTZ7</accession>
<dbReference type="GO" id="GO:0006888">
    <property type="term" value="P:endoplasmic reticulum to Golgi vesicle-mediated transport"/>
    <property type="evidence" value="ECO:0007669"/>
    <property type="project" value="TreeGrafter"/>
</dbReference>